<keyword evidence="2" id="KW-0812">Transmembrane</keyword>
<dbReference type="Proteomes" id="UP001221898">
    <property type="component" value="Unassembled WGS sequence"/>
</dbReference>
<evidence type="ECO:0000313" key="3">
    <source>
        <dbReference type="EMBL" id="KAJ8417194.1"/>
    </source>
</evidence>
<dbReference type="EMBL" id="JAINUG010000004">
    <property type="protein sequence ID" value="KAJ8417194.1"/>
    <property type="molecule type" value="Genomic_DNA"/>
</dbReference>
<feature type="region of interest" description="Disordered" evidence="1">
    <location>
        <begin position="59"/>
        <end position="86"/>
    </location>
</feature>
<evidence type="ECO:0000256" key="2">
    <source>
        <dbReference type="SAM" id="Phobius"/>
    </source>
</evidence>
<sequence>MQKMQSSKRFIKNQSPRLSSAGARSSALAVVFIITTVFFRGKLGVKSVTARQREQGWAAFTGCDPRPESDRRPSPGTVQDIPSNKENMEDVGGLLLLVVEKLWW</sequence>
<name>A0AAD7X2N7_9TELE</name>
<comment type="caution">
    <text evidence="3">The sequence shown here is derived from an EMBL/GenBank/DDBJ whole genome shotgun (WGS) entry which is preliminary data.</text>
</comment>
<dbReference type="AlphaFoldDB" id="A0AAD7X2N7"/>
<evidence type="ECO:0000256" key="1">
    <source>
        <dbReference type="SAM" id="MobiDB-lite"/>
    </source>
</evidence>
<keyword evidence="4" id="KW-1185">Reference proteome</keyword>
<gene>
    <name evidence="3" type="ORF">AAFF_G00284210</name>
</gene>
<accession>A0AAD7X2N7</accession>
<organism evidence="3 4">
    <name type="scientific">Aldrovandia affinis</name>
    <dbReference type="NCBI Taxonomy" id="143900"/>
    <lineage>
        <taxon>Eukaryota</taxon>
        <taxon>Metazoa</taxon>
        <taxon>Chordata</taxon>
        <taxon>Craniata</taxon>
        <taxon>Vertebrata</taxon>
        <taxon>Euteleostomi</taxon>
        <taxon>Actinopterygii</taxon>
        <taxon>Neopterygii</taxon>
        <taxon>Teleostei</taxon>
        <taxon>Notacanthiformes</taxon>
        <taxon>Halosauridae</taxon>
        <taxon>Aldrovandia</taxon>
    </lineage>
</organism>
<feature type="region of interest" description="Disordered" evidence="1">
    <location>
        <begin position="1"/>
        <end position="24"/>
    </location>
</feature>
<keyword evidence="2" id="KW-0472">Membrane</keyword>
<feature type="compositionally biased region" description="Polar residues" evidence="1">
    <location>
        <begin position="1"/>
        <end position="16"/>
    </location>
</feature>
<protein>
    <submittedName>
        <fullName evidence="3">Uncharacterized protein</fullName>
    </submittedName>
</protein>
<reference evidence="3" key="1">
    <citation type="journal article" date="2023" name="Science">
        <title>Genome structures resolve the early diversification of teleost fishes.</title>
        <authorList>
            <person name="Parey E."/>
            <person name="Louis A."/>
            <person name="Montfort J."/>
            <person name="Bouchez O."/>
            <person name="Roques C."/>
            <person name="Iampietro C."/>
            <person name="Lluch J."/>
            <person name="Castinel A."/>
            <person name="Donnadieu C."/>
            <person name="Desvignes T."/>
            <person name="Floi Bucao C."/>
            <person name="Jouanno E."/>
            <person name="Wen M."/>
            <person name="Mejri S."/>
            <person name="Dirks R."/>
            <person name="Jansen H."/>
            <person name="Henkel C."/>
            <person name="Chen W.J."/>
            <person name="Zahm M."/>
            <person name="Cabau C."/>
            <person name="Klopp C."/>
            <person name="Thompson A.W."/>
            <person name="Robinson-Rechavi M."/>
            <person name="Braasch I."/>
            <person name="Lecointre G."/>
            <person name="Bobe J."/>
            <person name="Postlethwait J.H."/>
            <person name="Berthelot C."/>
            <person name="Roest Crollius H."/>
            <person name="Guiguen Y."/>
        </authorList>
    </citation>
    <scope>NUCLEOTIDE SEQUENCE</scope>
    <source>
        <strain evidence="3">NC1722</strain>
    </source>
</reference>
<proteinExistence type="predicted"/>
<feature type="compositionally biased region" description="Polar residues" evidence="1">
    <location>
        <begin position="76"/>
        <end position="85"/>
    </location>
</feature>
<feature type="transmembrane region" description="Helical" evidence="2">
    <location>
        <begin position="21"/>
        <end position="39"/>
    </location>
</feature>
<keyword evidence="2" id="KW-1133">Transmembrane helix</keyword>
<evidence type="ECO:0000313" key="4">
    <source>
        <dbReference type="Proteomes" id="UP001221898"/>
    </source>
</evidence>